<dbReference type="SUPFAM" id="SSF55811">
    <property type="entry name" value="Nudix"/>
    <property type="match status" value="1"/>
</dbReference>
<name>A0ABN3PZD0_9ACTN</name>
<accession>A0ABN3PZD0</accession>
<evidence type="ECO:0000256" key="1">
    <source>
        <dbReference type="SAM" id="MobiDB-lite"/>
    </source>
</evidence>
<gene>
    <name evidence="2" type="ORF">GCM10010411_49030</name>
</gene>
<sequence>MGTSVQGAESEIGIQLYSGVVLAEDSGAKRILADKAEADVRVRIPLGDPNSTQVVERGDDEGIGDTMASKIRYVTALYKDLRALANVEVPPQHSPLQPIYFAGDQLYVNTHVYGVPASDAPFWHLRRLPGVAIDLGGSVAQAVVLDTKEETGIDVEITGLVGIYSVPQSPTPSGVRTSFGYNQRIEDAPADPPPEPASSATRGGGRHAAHTPVLQPRKEQDGDMASAYLESFERVVQRSTTSRELVSRFAASLHIKDWKSVT</sequence>
<dbReference type="InterPro" id="IPR015797">
    <property type="entry name" value="NUDIX_hydrolase-like_dom_sf"/>
</dbReference>
<evidence type="ECO:0000313" key="2">
    <source>
        <dbReference type="EMBL" id="GAA2608973.1"/>
    </source>
</evidence>
<feature type="region of interest" description="Disordered" evidence="1">
    <location>
        <begin position="184"/>
        <end position="222"/>
    </location>
</feature>
<comment type="caution">
    <text evidence="2">The sequence shown here is derived from an EMBL/GenBank/DDBJ whole genome shotgun (WGS) entry which is preliminary data.</text>
</comment>
<dbReference type="Proteomes" id="UP001501509">
    <property type="component" value="Unassembled WGS sequence"/>
</dbReference>
<dbReference type="Gene3D" id="3.90.79.10">
    <property type="entry name" value="Nucleoside Triphosphate Pyrophosphohydrolase"/>
    <property type="match status" value="1"/>
</dbReference>
<keyword evidence="3" id="KW-1185">Reference proteome</keyword>
<dbReference type="RefSeq" id="WP_410558049.1">
    <property type="nucleotide sequence ID" value="NZ_BAAATD010000006.1"/>
</dbReference>
<evidence type="ECO:0000313" key="3">
    <source>
        <dbReference type="Proteomes" id="UP001501509"/>
    </source>
</evidence>
<organism evidence="2 3">
    <name type="scientific">Actinomadura fulvescens</name>
    <dbReference type="NCBI Taxonomy" id="46160"/>
    <lineage>
        <taxon>Bacteria</taxon>
        <taxon>Bacillati</taxon>
        <taxon>Actinomycetota</taxon>
        <taxon>Actinomycetes</taxon>
        <taxon>Streptosporangiales</taxon>
        <taxon>Thermomonosporaceae</taxon>
        <taxon>Actinomadura</taxon>
    </lineage>
</organism>
<reference evidence="2 3" key="1">
    <citation type="journal article" date="2019" name="Int. J. Syst. Evol. Microbiol.">
        <title>The Global Catalogue of Microorganisms (GCM) 10K type strain sequencing project: providing services to taxonomists for standard genome sequencing and annotation.</title>
        <authorList>
            <consortium name="The Broad Institute Genomics Platform"/>
            <consortium name="The Broad Institute Genome Sequencing Center for Infectious Disease"/>
            <person name="Wu L."/>
            <person name="Ma J."/>
        </authorList>
    </citation>
    <scope>NUCLEOTIDE SEQUENCE [LARGE SCALE GENOMIC DNA]</scope>
    <source>
        <strain evidence="2 3">JCM 6833</strain>
    </source>
</reference>
<proteinExistence type="predicted"/>
<protein>
    <submittedName>
        <fullName evidence="2">Uncharacterized protein</fullName>
    </submittedName>
</protein>
<dbReference type="EMBL" id="BAAATD010000006">
    <property type="protein sequence ID" value="GAA2608973.1"/>
    <property type="molecule type" value="Genomic_DNA"/>
</dbReference>